<dbReference type="RefSeq" id="XP_024878151.1">
    <property type="nucleotide sequence ID" value="XM_025022383.1"/>
</dbReference>
<dbReference type="PANTHER" id="PTHR21505">
    <property type="entry name" value="MADF DOMAIN-CONTAINING PROTEIN-RELATED"/>
    <property type="match status" value="1"/>
</dbReference>
<dbReference type="OrthoDB" id="7552270at2759"/>
<dbReference type="GeneID" id="112458641"/>
<evidence type="ECO:0000259" key="2">
    <source>
        <dbReference type="PROSITE" id="PS51029"/>
    </source>
</evidence>
<evidence type="ECO:0000313" key="4">
    <source>
        <dbReference type="RefSeq" id="XP_024878151.1"/>
    </source>
</evidence>
<dbReference type="AlphaFoldDB" id="A0A6J1Q9Y1"/>
<feature type="compositionally biased region" description="Low complexity" evidence="1">
    <location>
        <begin position="272"/>
        <end position="285"/>
    </location>
</feature>
<sequence>MEAEWTECRVLALIEDIKQYPCLWDPKDKDYKSRNRKFDCLKILSVKYECSPVDIKKKWSNLLQSYRACRRKIKSSKKSGAGRDDIYKPTWFAFDHINSFMTDMYIPHGTLDSINQEKDSDEENNAEILQNENIETNEVEVIDIGQTSTNIKQEVKVFSSLEESSKVKKKKRQTQIDERIDEAYSYLAAKKRKEETSEKRQKDECDIFGELIVTKLRKLDDYTRQLIMNDINTIMFRATIQPTQNFQRDNFTQPNTFIQSPLSPVCSYSVQSSPIVSSQPSPNISYTPHPSPNTSYTPQPSPNTSYTPQPSPNSSYTPQPSPNTSYTLQPSTSASHTAT</sequence>
<proteinExistence type="predicted"/>
<dbReference type="InterPro" id="IPR006578">
    <property type="entry name" value="MADF-dom"/>
</dbReference>
<dbReference type="PANTHER" id="PTHR21505:SF8">
    <property type="entry name" value="DPT-YFP REPRESSOR BY OVEREXPRESSION, ISOFORM D-RELATED"/>
    <property type="match status" value="1"/>
</dbReference>
<accession>A0A6J1Q9Y1</accession>
<dbReference type="Pfam" id="PF10545">
    <property type="entry name" value="MADF_DNA_bdg"/>
    <property type="match status" value="1"/>
</dbReference>
<protein>
    <submittedName>
        <fullName evidence="4">Repellent protein 1-like</fullName>
    </submittedName>
</protein>
<name>A0A6J1Q9Y1_9HYME</name>
<feature type="region of interest" description="Disordered" evidence="1">
    <location>
        <begin position="272"/>
        <end position="339"/>
    </location>
</feature>
<gene>
    <name evidence="4" type="primary">LOC112458641</name>
</gene>
<dbReference type="Proteomes" id="UP000504618">
    <property type="component" value="Unplaced"/>
</dbReference>
<dbReference type="SMART" id="SM00595">
    <property type="entry name" value="MADF"/>
    <property type="match status" value="1"/>
</dbReference>
<feature type="domain" description="MADF" evidence="2">
    <location>
        <begin position="12"/>
        <end position="98"/>
    </location>
</feature>
<reference evidence="4" key="1">
    <citation type="submission" date="2025-08" db="UniProtKB">
        <authorList>
            <consortium name="RefSeq"/>
        </authorList>
    </citation>
    <scope>IDENTIFICATION</scope>
    <source>
        <tissue evidence="4">Whole body</tissue>
    </source>
</reference>
<dbReference type="PROSITE" id="PS51029">
    <property type="entry name" value="MADF"/>
    <property type="match status" value="1"/>
</dbReference>
<evidence type="ECO:0000313" key="3">
    <source>
        <dbReference type="Proteomes" id="UP000504618"/>
    </source>
</evidence>
<evidence type="ECO:0000256" key="1">
    <source>
        <dbReference type="SAM" id="MobiDB-lite"/>
    </source>
</evidence>
<feature type="compositionally biased region" description="Polar residues" evidence="1">
    <location>
        <begin position="286"/>
        <end position="339"/>
    </location>
</feature>
<keyword evidence="3" id="KW-1185">Reference proteome</keyword>
<organism evidence="3 4">
    <name type="scientific">Temnothorax curvispinosus</name>
    <dbReference type="NCBI Taxonomy" id="300111"/>
    <lineage>
        <taxon>Eukaryota</taxon>
        <taxon>Metazoa</taxon>
        <taxon>Ecdysozoa</taxon>
        <taxon>Arthropoda</taxon>
        <taxon>Hexapoda</taxon>
        <taxon>Insecta</taxon>
        <taxon>Pterygota</taxon>
        <taxon>Neoptera</taxon>
        <taxon>Endopterygota</taxon>
        <taxon>Hymenoptera</taxon>
        <taxon>Apocrita</taxon>
        <taxon>Aculeata</taxon>
        <taxon>Formicoidea</taxon>
        <taxon>Formicidae</taxon>
        <taxon>Myrmicinae</taxon>
        <taxon>Temnothorax</taxon>
    </lineage>
</organism>